<evidence type="ECO:0000256" key="1">
    <source>
        <dbReference type="SAM" id="MobiDB-lite"/>
    </source>
</evidence>
<keyword evidence="5" id="KW-1185">Reference proteome</keyword>
<evidence type="ECO:0000256" key="2">
    <source>
        <dbReference type="SAM" id="Phobius"/>
    </source>
</evidence>
<evidence type="ECO:0000313" key="4">
    <source>
        <dbReference type="EMBL" id="GDY59178.1"/>
    </source>
</evidence>
<name>A0A4D4LL58_STRVO</name>
<reference evidence="4 5" key="1">
    <citation type="journal article" date="2020" name="Int. J. Syst. Evol. Microbiol.">
        <title>Reclassification of Streptomyces castelarensis and Streptomyces sporoclivatus as later heterotypic synonyms of Streptomyces antimycoticus.</title>
        <authorList>
            <person name="Komaki H."/>
            <person name="Tamura T."/>
        </authorList>
    </citation>
    <scope>NUCLEOTIDE SEQUENCE [LARGE SCALE GENOMIC DNA]</scope>
    <source>
        <strain evidence="4 5">NBRC 13459</strain>
    </source>
</reference>
<evidence type="ECO:0000313" key="5">
    <source>
        <dbReference type="Proteomes" id="UP000301309"/>
    </source>
</evidence>
<feature type="chain" id="PRO_5020318435" description="Secreted protein" evidence="3">
    <location>
        <begin position="28"/>
        <end position="455"/>
    </location>
</feature>
<feature type="region of interest" description="Disordered" evidence="1">
    <location>
        <begin position="25"/>
        <end position="46"/>
    </location>
</feature>
<feature type="region of interest" description="Disordered" evidence="1">
    <location>
        <begin position="189"/>
        <end position="233"/>
    </location>
</feature>
<comment type="caution">
    <text evidence="4">The sequence shown here is derived from an EMBL/GenBank/DDBJ whole genome shotgun (WGS) entry which is preliminary data.</text>
</comment>
<keyword evidence="2" id="KW-0472">Membrane</keyword>
<feature type="region of interest" description="Disordered" evidence="1">
    <location>
        <begin position="280"/>
        <end position="301"/>
    </location>
</feature>
<evidence type="ECO:0008006" key="6">
    <source>
        <dbReference type="Google" id="ProtNLM"/>
    </source>
</evidence>
<gene>
    <name evidence="4" type="ORF">SVIO_098010</name>
</gene>
<feature type="compositionally biased region" description="Low complexity" evidence="1">
    <location>
        <begin position="189"/>
        <end position="198"/>
    </location>
</feature>
<feature type="transmembrane region" description="Helical" evidence="2">
    <location>
        <begin position="253"/>
        <end position="274"/>
    </location>
</feature>
<dbReference type="AlphaFoldDB" id="A0A4D4LL58"/>
<proteinExistence type="predicted"/>
<evidence type="ECO:0000256" key="3">
    <source>
        <dbReference type="SAM" id="SignalP"/>
    </source>
</evidence>
<accession>A0A4D4LL58</accession>
<keyword evidence="3" id="KW-0732">Signal</keyword>
<keyword evidence="2" id="KW-0812">Transmembrane</keyword>
<organism evidence="4 5">
    <name type="scientific">Streptomyces violaceusniger</name>
    <dbReference type="NCBI Taxonomy" id="68280"/>
    <lineage>
        <taxon>Bacteria</taxon>
        <taxon>Bacillati</taxon>
        <taxon>Actinomycetota</taxon>
        <taxon>Actinomycetes</taxon>
        <taxon>Kitasatosporales</taxon>
        <taxon>Streptomycetaceae</taxon>
        <taxon>Streptomyces</taxon>
        <taxon>Streptomyces violaceusniger group</taxon>
    </lineage>
</organism>
<dbReference type="EMBL" id="BJHW01000002">
    <property type="protein sequence ID" value="GDY59178.1"/>
    <property type="molecule type" value="Genomic_DNA"/>
</dbReference>
<keyword evidence="2" id="KW-1133">Transmembrane helix</keyword>
<feature type="signal peptide" evidence="3">
    <location>
        <begin position="1"/>
        <end position="27"/>
    </location>
</feature>
<sequence length="455" mass="48321">MRALRTLGAALTLCAAAWLTAAAPAAADGKDGTDGKSGTEAPTEAGTNFRTATEIEPGQRATAAASTGDYLYWVFPTAAGQVPDVEAELKLPDASSRHGSATWQLDVYDGLRRHQPCASGTPARRAAQQDQTVTVSCTLRQVRSWSERWANDPLQGAYYVRLTVVDLPAQDLGLPIDAEVEASVRDAGGARADGGDVAPLNPVLRAGTAPGTDSEPPEDNTPSDSPNDKGGEVRHAVAEPEDGWGSGWWSDRWVWTVIGAALAALAGVGGYTLTRGRALRAARRSDPDPTSDLMSGIGTGPARRMVRAPCRIERPAARTLRKPRKLSRSPPVRSGIVLAHELPKAFRIRVESTNSALNSPFPRVVPGEYRDRGGSGFRDTREVTRHEFGVSVENPDAGVRNIPERLPPRALLDGYPDDHPSVFGRQPLELEGHGLIGAKALTGAAVPVEVDGAVR</sequence>
<protein>
    <recommendedName>
        <fullName evidence="6">Secreted protein</fullName>
    </recommendedName>
</protein>
<dbReference type="Proteomes" id="UP000301309">
    <property type="component" value="Unassembled WGS sequence"/>
</dbReference>